<evidence type="ECO:0000313" key="1">
    <source>
        <dbReference type="EMBL" id="PIW14906.1"/>
    </source>
</evidence>
<dbReference type="EMBL" id="PFFQ01000055">
    <property type="protein sequence ID" value="PIW14906.1"/>
    <property type="molecule type" value="Genomic_DNA"/>
</dbReference>
<name>A0A2M7G019_9BACT</name>
<proteinExistence type="predicted"/>
<dbReference type="AlphaFoldDB" id="A0A2M7G019"/>
<protein>
    <submittedName>
        <fullName evidence="1">Uncharacterized protein</fullName>
    </submittedName>
</protein>
<sequence length="68" mass="7415">MAGQIKTLLDQLIQVKANGDPIMEKLTKTKLLVKGIRVDSFSDQSEDDPALIQKVMQAATDFGVALKV</sequence>
<evidence type="ECO:0000313" key="2">
    <source>
        <dbReference type="Proteomes" id="UP000231019"/>
    </source>
</evidence>
<organism evidence="1 2">
    <name type="scientific">bacterium (Candidatus Blackallbacteria) CG17_big_fil_post_rev_8_21_14_2_50_48_46</name>
    <dbReference type="NCBI Taxonomy" id="2014261"/>
    <lineage>
        <taxon>Bacteria</taxon>
        <taxon>Candidatus Blackallbacteria</taxon>
    </lineage>
</organism>
<gene>
    <name evidence="1" type="ORF">COW36_19865</name>
</gene>
<accession>A0A2M7G019</accession>
<comment type="caution">
    <text evidence="1">The sequence shown here is derived from an EMBL/GenBank/DDBJ whole genome shotgun (WGS) entry which is preliminary data.</text>
</comment>
<reference evidence="1 2" key="1">
    <citation type="submission" date="2017-09" db="EMBL/GenBank/DDBJ databases">
        <title>Depth-based differentiation of microbial function through sediment-hosted aquifers and enrichment of novel symbionts in the deep terrestrial subsurface.</title>
        <authorList>
            <person name="Probst A.J."/>
            <person name="Ladd B."/>
            <person name="Jarett J.K."/>
            <person name="Geller-Mcgrath D.E."/>
            <person name="Sieber C.M."/>
            <person name="Emerson J.B."/>
            <person name="Anantharaman K."/>
            <person name="Thomas B.C."/>
            <person name="Malmstrom R."/>
            <person name="Stieglmeier M."/>
            <person name="Klingl A."/>
            <person name="Woyke T."/>
            <person name="Ryan C.M."/>
            <person name="Banfield J.F."/>
        </authorList>
    </citation>
    <scope>NUCLEOTIDE SEQUENCE [LARGE SCALE GENOMIC DNA]</scope>
    <source>
        <strain evidence="1">CG17_big_fil_post_rev_8_21_14_2_50_48_46</strain>
    </source>
</reference>
<dbReference type="Proteomes" id="UP000231019">
    <property type="component" value="Unassembled WGS sequence"/>
</dbReference>